<feature type="region of interest" description="Disordered" evidence="1">
    <location>
        <begin position="91"/>
        <end position="112"/>
    </location>
</feature>
<feature type="compositionally biased region" description="Polar residues" evidence="1">
    <location>
        <begin position="31"/>
        <end position="57"/>
    </location>
</feature>
<evidence type="ECO:0000256" key="1">
    <source>
        <dbReference type="SAM" id="MobiDB-lite"/>
    </source>
</evidence>
<dbReference type="EMBL" id="OZ035834">
    <property type="protein sequence ID" value="CAL1574902.1"/>
    <property type="molecule type" value="Genomic_DNA"/>
</dbReference>
<sequence length="112" mass="12318">MLPTQVMINGTFSSSAFHRAEQGAEELLARTQPQNASSKASSENGRMTHNRTNSTAQRLRGAGDCGVDKHRVKVSHALAFPIRGTLKHVSRCARRNTRLKSPDPQLNKDRAP</sequence>
<dbReference type="AlphaFoldDB" id="A0AAV2JGS6"/>
<organism evidence="2 3">
    <name type="scientific">Knipowitschia caucasica</name>
    <name type="common">Caucasian dwarf goby</name>
    <name type="synonym">Pomatoschistus caucasicus</name>
    <dbReference type="NCBI Taxonomy" id="637954"/>
    <lineage>
        <taxon>Eukaryota</taxon>
        <taxon>Metazoa</taxon>
        <taxon>Chordata</taxon>
        <taxon>Craniata</taxon>
        <taxon>Vertebrata</taxon>
        <taxon>Euteleostomi</taxon>
        <taxon>Actinopterygii</taxon>
        <taxon>Neopterygii</taxon>
        <taxon>Teleostei</taxon>
        <taxon>Neoteleostei</taxon>
        <taxon>Acanthomorphata</taxon>
        <taxon>Gobiaria</taxon>
        <taxon>Gobiiformes</taxon>
        <taxon>Gobioidei</taxon>
        <taxon>Gobiidae</taxon>
        <taxon>Gobiinae</taxon>
        <taxon>Knipowitschia</taxon>
    </lineage>
</organism>
<dbReference type="Proteomes" id="UP001497482">
    <property type="component" value="Chromosome 12"/>
</dbReference>
<gene>
    <name evidence="2" type="ORF">KC01_LOCUS6572</name>
</gene>
<name>A0AAV2JGS6_KNICA</name>
<proteinExistence type="predicted"/>
<accession>A0AAV2JGS6</accession>
<protein>
    <submittedName>
        <fullName evidence="2">Uncharacterized protein</fullName>
    </submittedName>
</protein>
<keyword evidence="3" id="KW-1185">Reference proteome</keyword>
<feature type="region of interest" description="Disordered" evidence="1">
    <location>
        <begin position="28"/>
        <end position="62"/>
    </location>
</feature>
<evidence type="ECO:0000313" key="3">
    <source>
        <dbReference type="Proteomes" id="UP001497482"/>
    </source>
</evidence>
<reference evidence="2 3" key="1">
    <citation type="submission" date="2024-04" db="EMBL/GenBank/DDBJ databases">
        <authorList>
            <person name="Waldvogel A.-M."/>
            <person name="Schoenle A."/>
        </authorList>
    </citation>
    <scope>NUCLEOTIDE SEQUENCE [LARGE SCALE GENOMIC DNA]</scope>
</reference>
<evidence type="ECO:0000313" key="2">
    <source>
        <dbReference type="EMBL" id="CAL1574902.1"/>
    </source>
</evidence>